<protein>
    <submittedName>
        <fullName evidence="1">Uncharacterized protein</fullName>
    </submittedName>
</protein>
<organism evidence="1">
    <name type="scientific">Tanacetum cinerariifolium</name>
    <name type="common">Dalmatian daisy</name>
    <name type="synonym">Chrysanthemum cinerariifolium</name>
    <dbReference type="NCBI Taxonomy" id="118510"/>
    <lineage>
        <taxon>Eukaryota</taxon>
        <taxon>Viridiplantae</taxon>
        <taxon>Streptophyta</taxon>
        <taxon>Embryophyta</taxon>
        <taxon>Tracheophyta</taxon>
        <taxon>Spermatophyta</taxon>
        <taxon>Magnoliopsida</taxon>
        <taxon>eudicotyledons</taxon>
        <taxon>Gunneridae</taxon>
        <taxon>Pentapetalae</taxon>
        <taxon>asterids</taxon>
        <taxon>campanulids</taxon>
        <taxon>Asterales</taxon>
        <taxon>Asteraceae</taxon>
        <taxon>Asteroideae</taxon>
        <taxon>Anthemideae</taxon>
        <taxon>Anthemidinae</taxon>
        <taxon>Tanacetum</taxon>
    </lineage>
</organism>
<dbReference type="AlphaFoldDB" id="A0A699VC23"/>
<sequence length="68" mass="7307">TNAAEVEADSFISSAGTIRSDAAGPSHLPGKVISMGSREIREMDYHHLFTDFNVGTAHQACLNAKIMM</sequence>
<comment type="caution">
    <text evidence="1">The sequence shown here is derived from an EMBL/GenBank/DDBJ whole genome shotgun (WGS) entry which is preliminary data.</text>
</comment>
<feature type="non-terminal residue" evidence="1">
    <location>
        <position position="1"/>
    </location>
</feature>
<name>A0A699VC23_TANCI</name>
<gene>
    <name evidence="1" type="ORF">Tci_903398</name>
</gene>
<reference evidence="1" key="1">
    <citation type="journal article" date="2019" name="Sci. Rep.">
        <title>Draft genome of Tanacetum cinerariifolium, the natural source of mosquito coil.</title>
        <authorList>
            <person name="Yamashiro T."/>
            <person name="Shiraishi A."/>
            <person name="Satake H."/>
            <person name="Nakayama K."/>
        </authorList>
    </citation>
    <scope>NUCLEOTIDE SEQUENCE</scope>
</reference>
<proteinExistence type="predicted"/>
<evidence type="ECO:0000313" key="1">
    <source>
        <dbReference type="EMBL" id="GFD31429.1"/>
    </source>
</evidence>
<accession>A0A699VC23</accession>
<dbReference type="EMBL" id="BKCJ011414058">
    <property type="protein sequence ID" value="GFD31429.1"/>
    <property type="molecule type" value="Genomic_DNA"/>
</dbReference>